<protein>
    <recommendedName>
        <fullName evidence="1">C2H2-type domain-containing protein</fullName>
    </recommendedName>
</protein>
<name>A0A2N5THD7_9BASI</name>
<accession>A0A2N5THD7</accession>
<dbReference type="EMBL" id="PGCJ01000666">
    <property type="protein sequence ID" value="PLW24913.1"/>
    <property type="molecule type" value="Genomic_DNA"/>
</dbReference>
<keyword evidence="3" id="KW-1185">Reference proteome</keyword>
<dbReference type="PROSITE" id="PS00028">
    <property type="entry name" value="ZINC_FINGER_C2H2_1"/>
    <property type="match status" value="1"/>
</dbReference>
<feature type="domain" description="C2H2-type" evidence="1">
    <location>
        <begin position="97"/>
        <end position="118"/>
    </location>
</feature>
<reference evidence="2 3" key="1">
    <citation type="submission" date="2017-11" db="EMBL/GenBank/DDBJ databases">
        <title>De novo assembly and phasing of dikaryotic genomes from two isolates of Puccinia coronata f. sp. avenae, the causal agent of oat crown rust.</title>
        <authorList>
            <person name="Miller M.E."/>
            <person name="Zhang Y."/>
            <person name="Omidvar V."/>
            <person name="Sperschneider J."/>
            <person name="Schwessinger B."/>
            <person name="Raley C."/>
            <person name="Palmer J.M."/>
            <person name="Garnica D."/>
            <person name="Upadhyaya N."/>
            <person name="Rathjen J."/>
            <person name="Taylor J.M."/>
            <person name="Park R.F."/>
            <person name="Dodds P.N."/>
            <person name="Hirsch C.D."/>
            <person name="Kianian S.F."/>
            <person name="Figueroa M."/>
        </authorList>
    </citation>
    <scope>NUCLEOTIDE SEQUENCE [LARGE SCALE GENOMIC DNA]</scope>
    <source>
        <strain evidence="2">12NC29</strain>
    </source>
</reference>
<gene>
    <name evidence="2" type="ORF">PCANC_27095</name>
</gene>
<comment type="caution">
    <text evidence="2">The sequence shown here is derived from an EMBL/GenBank/DDBJ whole genome shotgun (WGS) entry which is preliminary data.</text>
</comment>
<dbReference type="AlphaFoldDB" id="A0A2N5THD7"/>
<dbReference type="InterPro" id="IPR013087">
    <property type="entry name" value="Znf_C2H2_type"/>
</dbReference>
<evidence type="ECO:0000313" key="2">
    <source>
        <dbReference type="EMBL" id="PLW24913.1"/>
    </source>
</evidence>
<evidence type="ECO:0000259" key="1">
    <source>
        <dbReference type="PROSITE" id="PS00028"/>
    </source>
</evidence>
<evidence type="ECO:0000313" key="3">
    <source>
        <dbReference type="Proteomes" id="UP000235388"/>
    </source>
</evidence>
<dbReference type="Proteomes" id="UP000235388">
    <property type="component" value="Unassembled WGS sequence"/>
</dbReference>
<sequence length="215" mass="22977">MHLTPTSPRSPSTVVCSTPPHAAVGIYAMKKCSFSLWALAALVSGAFLGQTLVGHPATPHCTGNYDTTPSATERLRVPCCYGYVTEIATTEHHCSNCGAYCGQTVVRTRGCPYHPPTHTVRNPVSHTVMRHPVARMTCLPASNPSCGDSDSPHGSVAASQPLSQHLSRCRSISGAVAASMACCCSISCCHSIWGTMTATIFFFLPYICKYIPEWV</sequence>
<proteinExistence type="predicted"/>
<organism evidence="2 3">
    <name type="scientific">Puccinia coronata f. sp. avenae</name>
    <dbReference type="NCBI Taxonomy" id="200324"/>
    <lineage>
        <taxon>Eukaryota</taxon>
        <taxon>Fungi</taxon>
        <taxon>Dikarya</taxon>
        <taxon>Basidiomycota</taxon>
        <taxon>Pucciniomycotina</taxon>
        <taxon>Pucciniomycetes</taxon>
        <taxon>Pucciniales</taxon>
        <taxon>Pucciniaceae</taxon>
        <taxon>Puccinia</taxon>
    </lineage>
</organism>